<evidence type="ECO:0000256" key="2">
    <source>
        <dbReference type="ARBA" id="ARBA00022490"/>
    </source>
</evidence>
<reference evidence="4" key="1">
    <citation type="journal article" date="2014" name="Genome Biol. Evol.">
        <title>Pangenome evidence for extensive interdomain horizontal transfer affecting lineage core and shell genes in uncultured planktonic thaumarchaeota and euryarchaeota.</title>
        <authorList>
            <person name="Deschamps P."/>
            <person name="Zivanovic Y."/>
            <person name="Moreira D."/>
            <person name="Rodriguez-Valera F."/>
            <person name="Lopez-Garcia P."/>
        </authorList>
    </citation>
    <scope>NUCLEOTIDE SEQUENCE</scope>
</reference>
<organism evidence="4">
    <name type="scientific">uncultured marine group II/III euryarchaeote KM3_13_G01</name>
    <dbReference type="NCBI Taxonomy" id="1457873"/>
    <lineage>
        <taxon>Archaea</taxon>
        <taxon>Methanobacteriati</taxon>
        <taxon>Methanobacteriota</taxon>
        <taxon>environmental samples</taxon>
    </lineage>
</organism>
<evidence type="ECO:0000256" key="1">
    <source>
        <dbReference type="ARBA" id="ARBA00004496"/>
    </source>
</evidence>
<dbReference type="AlphaFoldDB" id="A0A075GB80"/>
<dbReference type="PANTHER" id="PTHR31661">
    <property type="entry name" value="SIMILAR TO CDNA SEQUENCE BC052040"/>
    <property type="match status" value="1"/>
</dbReference>
<protein>
    <recommendedName>
        <fullName evidence="5">TPD domain-containing protein</fullName>
    </recommendedName>
</protein>
<dbReference type="InterPro" id="IPR029404">
    <property type="entry name" value="CDIN1"/>
</dbReference>
<keyword evidence="2" id="KW-0963">Cytoplasm</keyword>
<evidence type="ECO:0000313" key="4">
    <source>
        <dbReference type="EMBL" id="AIF00909.1"/>
    </source>
</evidence>
<accession>A0A075GB80</accession>
<dbReference type="PANTHER" id="PTHR31661:SF1">
    <property type="entry name" value="CDAN1-INTERACTING NUCLEASE 1"/>
    <property type="match status" value="1"/>
</dbReference>
<dbReference type="EMBL" id="KF900606">
    <property type="protein sequence ID" value="AIF00909.1"/>
    <property type="molecule type" value="Genomic_DNA"/>
</dbReference>
<evidence type="ECO:0000256" key="3">
    <source>
        <dbReference type="SAM" id="MobiDB-lite"/>
    </source>
</evidence>
<proteinExistence type="predicted"/>
<feature type="region of interest" description="Disordered" evidence="3">
    <location>
        <begin position="137"/>
        <end position="159"/>
    </location>
</feature>
<feature type="region of interest" description="Disordered" evidence="3">
    <location>
        <begin position="1"/>
        <end position="22"/>
    </location>
</feature>
<dbReference type="Pfam" id="PF14811">
    <property type="entry name" value="TPD"/>
    <property type="match status" value="1"/>
</dbReference>
<comment type="subcellular location">
    <subcellularLocation>
        <location evidence="1">Cytoplasm</location>
    </subcellularLocation>
</comment>
<dbReference type="GO" id="GO:0005737">
    <property type="term" value="C:cytoplasm"/>
    <property type="evidence" value="ECO:0007669"/>
    <property type="project" value="UniProtKB-SubCell"/>
</dbReference>
<feature type="compositionally biased region" description="Basic and acidic residues" evidence="3">
    <location>
        <begin position="137"/>
        <end position="158"/>
    </location>
</feature>
<name>A0A075GB80_9EURY</name>
<sequence>MGIPEEIEPAPKHSPIKWKSSPVTRKTERQVCDLVTPRGEWGFLSDEMVDQISENVADYDITTDQALSLRGALMQEKAVYGHQRMMGRSHMLKKRYENGEGVLALSRRFDFPPVAIFRAILTSRGWSKAKIRDSLREPEKRLNERDAKEFREAEEGDRVTNVNQSETHVRADLFEEVLCDHFRELGIRFRTQPELLKEQTAEHGRPVNTPDLLFIDKLEINGTPIAWIDAKHFYGANLSFPRKKTKKQVNRYVDEWGTGAVVYRHGFCDGLKIEGALLLDASPLDLSRLFED</sequence>
<evidence type="ECO:0008006" key="5">
    <source>
        <dbReference type="Google" id="ProtNLM"/>
    </source>
</evidence>